<dbReference type="Proteomes" id="UP000244727">
    <property type="component" value="Chromosome"/>
</dbReference>
<dbReference type="PANTHER" id="PTHR10098:SF108">
    <property type="entry name" value="TETRATRICOPEPTIDE REPEAT PROTEIN 28"/>
    <property type="match status" value="1"/>
</dbReference>
<dbReference type="SUPFAM" id="SSF48452">
    <property type="entry name" value="TPR-like"/>
    <property type="match status" value="2"/>
</dbReference>
<dbReference type="Pfam" id="PF25199">
    <property type="entry name" value="nSTAND_NTPase5"/>
    <property type="match status" value="1"/>
</dbReference>
<dbReference type="Gene3D" id="1.25.40.10">
    <property type="entry name" value="Tetratricopeptide repeat domain"/>
    <property type="match status" value="2"/>
</dbReference>
<feature type="repeat" description="TPR" evidence="1">
    <location>
        <begin position="874"/>
        <end position="907"/>
    </location>
</feature>
<dbReference type="InterPro" id="IPR019734">
    <property type="entry name" value="TPR_rpt"/>
</dbReference>
<evidence type="ECO:0000313" key="3">
    <source>
        <dbReference type="EMBL" id="AWB28481.1"/>
    </source>
</evidence>
<dbReference type="Pfam" id="PF13374">
    <property type="entry name" value="TPR_10"/>
    <property type="match status" value="1"/>
</dbReference>
<dbReference type="PROSITE" id="PS50005">
    <property type="entry name" value="TPR"/>
    <property type="match status" value="2"/>
</dbReference>
<dbReference type="KEGG" id="harc:HARCEL1_12600"/>
<feature type="domain" description="Novel STAND NTPase 5" evidence="2">
    <location>
        <begin position="268"/>
        <end position="367"/>
    </location>
</feature>
<protein>
    <recommendedName>
        <fullName evidence="2">Novel STAND NTPase 5 domain-containing protein</fullName>
    </recommendedName>
</protein>
<evidence type="ECO:0000259" key="2">
    <source>
        <dbReference type="Pfam" id="PF25199"/>
    </source>
</evidence>
<dbReference type="Gene3D" id="3.40.50.300">
    <property type="entry name" value="P-loop containing nucleotide triphosphate hydrolases"/>
    <property type="match status" value="1"/>
</dbReference>
<reference evidence="3 4" key="1">
    <citation type="submission" date="2018-04" db="EMBL/GenBank/DDBJ databases">
        <title>Halococcoides cellulosivorans gen. nov., sp. nov., an extremely halophilic cellulose-utilizing haloarchaeon from hypersaline lakes.</title>
        <authorList>
            <person name="Sorokin D.Y."/>
            <person name="Toshchakov S.V."/>
            <person name="Samarov N.I."/>
            <person name="Korzhenkov A."/>
            <person name="Kublanov I.V."/>
        </authorList>
    </citation>
    <scope>NUCLEOTIDE SEQUENCE [LARGE SCALE GENOMIC DNA]</scope>
    <source>
        <strain evidence="3 4">HArcel1</strain>
    </source>
</reference>
<keyword evidence="1" id="KW-0802">TPR repeat</keyword>
<dbReference type="PANTHER" id="PTHR10098">
    <property type="entry name" value="RAPSYN-RELATED"/>
    <property type="match status" value="1"/>
</dbReference>
<sequence length="1088" mass="120711">MTDPVVLPLCVNLVAAGITAGTAAGADKAKDIIRRRTHSEDLEHVATEFSVSLQEAIEEQDARSETKELANVAVNWEDVIEELADLPDETTDSPGRARVREQMPFIFNTGDTEEDAVRQVADAIAAANGFDLTNTPELRENLIDAVSQAYQSAIAEFQHQIAGTDLADVFQQELQLDLVDRLEDVQHQLSTLQEVNERLLEQPARNDGFRQLSTAYFERVPVSPERSWRTTFTLADVAAGIPARRCGRECDTAAEELRELLLESADRVVVGRAGAGKSTLCKQVAVDWYRDEATGPVFYRDSDQAQSHFQHRESLRAAIDRATGHVLVVVEDVVRPSANAALRLVEEYDTDSQVSFLLDAREEDLERDPGAQRLDVSRDRRHREILDNIEPYPLPKISETDVARTVDAFEEVTDRSVSESPTKLLETIQSEFIEGIGSYLLLSFHLPLGDSAIDRSDTSTTGLEAHVRSRYETLMNPGSDDALRDLSGFDSDLLADVGAMVALLSASKIGIHRELVHALGYVHGHDREVHEEIAAIQHELEGWFLFESDQEGQTPAYSMHPLWSTLYLRCLARDHSEKKSPSILTEKSEKHAGHALDSLFALFGDVEHRESLAAQVGSSAKLEELLSEPDETAREYVHSVFDLVTEWPVLAPLVGTVETARYELPENCSKETWRWVVRKRGVAHKGRGAYKKSQTEFKEHLQFARRKENRQGEAASLNNLGLVAKKLGENDDAREYHEESLAITRELGDRQGEAASLNNLGLVAGALGELDDAREYYEESLAITRELGDRQGEAASLGNLGLVARALGELDDAREYHEESLAITRELGDRQGEAVSLNNLGLVARALGEYEDAREYHEESLAITRELGDRQGEATSLNNLGVVAKKLGENDDAREYYEESLAITRELGDRQGEATSLGNLGLVARALGEYDAREYHEESLAIARDLGDREGEASVLEDLGTTLIVEGNPDDADEYLERSLDLAQEIGIPRQAALSCGMVAAVKLASGDVETAREERETALSSLREMGLLPDELRILRHHIRVERNHGDVDQARTLCQQAHNRIDSVDLPLSHHRERLENVCPGLADDR</sequence>
<dbReference type="InterPro" id="IPR011990">
    <property type="entry name" value="TPR-like_helical_dom_sf"/>
</dbReference>
<dbReference type="EMBL" id="CP028858">
    <property type="protein sequence ID" value="AWB28481.1"/>
    <property type="molecule type" value="Genomic_DNA"/>
</dbReference>
<organism evidence="3 4">
    <name type="scientific">Halococcoides cellulosivorans</name>
    <dbReference type="NCBI Taxonomy" id="1679096"/>
    <lineage>
        <taxon>Archaea</taxon>
        <taxon>Methanobacteriati</taxon>
        <taxon>Methanobacteriota</taxon>
        <taxon>Stenosarchaea group</taxon>
        <taxon>Halobacteria</taxon>
        <taxon>Halobacteriales</taxon>
        <taxon>Haloarculaceae</taxon>
        <taxon>Halococcoides</taxon>
    </lineage>
</organism>
<dbReference type="SMART" id="SM00028">
    <property type="entry name" value="TPR"/>
    <property type="match status" value="7"/>
</dbReference>
<keyword evidence="4" id="KW-1185">Reference proteome</keyword>
<dbReference type="GeneID" id="36513361"/>
<proteinExistence type="predicted"/>
<evidence type="ECO:0000313" key="4">
    <source>
        <dbReference type="Proteomes" id="UP000244727"/>
    </source>
</evidence>
<feature type="repeat" description="TPR" evidence="1">
    <location>
        <begin position="754"/>
        <end position="787"/>
    </location>
</feature>
<dbReference type="InterPro" id="IPR027417">
    <property type="entry name" value="P-loop_NTPase"/>
</dbReference>
<gene>
    <name evidence="3" type="ORF">HARCEL1_12600</name>
</gene>
<dbReference type="Pfam" id="PF13424">
    <property type="entry name" value="TPR_12"/>
    <property type="match status" value="3"/>
</dbReference>
<dbReference type="SUPFAM" id="SSF52540">
    <property type="entry name" value="P-loop containing nucleoside triphosphate hydrolases"/>
    <property type="match status" value="1"/>
</dbReference>
<accession>A0A2R4X3V6</accession>
<dbReference type="InterPro" id="IPR057574">
    <property type="entry name" value="nSTAND_NTPase5_dom"/>
</dbReference>
<dbReference type="RefSeq" id="WP_108383929.1">
    <property type="nucleotide sequence ID" value="NZ_CP028858.1"/>
</dbReference>
<evidence type="ECO:0000256" key="1">
    <source>
        <dbReference type="PROSITE-ProRule" id="PRU00339"/>
    </source>
</evidence>
<name>A0A2R4X3V6_9EURY</name>
<dbReference type="AlphaFoldDB" id="A0A2R4X3V6"/>